<proteinExistence type="predicted"/>
<dbReference type="EMBL" id="KE524893">
    <property type="protein sequence ID" value="KFB38169.1"/>
    <property type="molecule type" value="Genomic_DNA"/>
</dbReference>
<dbReference type="EMBL" id="ATLV01013784">
    <property type="status" value="NOT_ANNOTATED_CDS"/>
    <property type="molecule type" value="Genomic_DNA"/>
</dbReference>
<evidence type="ECO:0000313" key="3">
    <source>
        <dbReference type="Proteomes" id="UP000030765"/>
    </source>
</evidence>
<gene>
    <name evidence="1" type="ORF">ZHAS_00005477</name>
</gene>
<organism evidence="1">
    <name type="scientific">Anopheles sinensis</name>
    <name type="common">Mosquito</name>
    <dbReference type="NCBI Taxonomy" id="74873"/>
    <lineage>
        <taxon>Eukaryota</taxon>
        <taxon>Metazoa</taxon>
        <taxon>Ecdysozoa</taxon>
        <taxon>Arthropoda</taxon>
        <taxon>Hexapoda</taxon>
        <taxon>Insecta</taxon>
        <taxon>Pterygota</taxon>
        <taxon>Neoptera</taxon>
        <taxon>Endopterygota</taxon>
        <taxon>Diptera</taxon>
        <taxon>Nematocera</taxon>
        <taxon>Culicoidea</taxon>
        <taxon>Culicidae</taxon>
        <taxon>Anophelinae</taxon>
        <taxon>Anopheles</taxon>
    </lineage>
</organism>
<name>A0A084VJM5_ANOSI</name>
<dbReference type="VEuPathDB" id="VectorBase:ASIC005477"/>
<reference evidence="2" key="2">
    <citation type="submission" date="2020-05" db="UniProtKB">
        <authorList>
            <consortium name="EnsemblMetazoa"/>
        </authorList>
    </citation>
    <scope>IDENTIFICATION</scope>
</reference>
<protein>
    <submittedName>
        <fullName evidence="1 2">Uncharacterized protein</fullName>
    </submittedName>
</protein>
<reference evidence="1 3" key="1">
    <citation type="journal article" date="2014" name="BMC Genomics">
        <title>Genome sequence of Anopheles sinensis provides insight into genetics basis of mosquito competence for malaria parasites.</title>
        <authorList>
            <person name="Zhou D."/>
            <person name="Zhang D."/>
            <person name="Ding G."/>
            <person name="Shi L."/>
            <person name="Hou Q."/>
            <person name="Ye Y."/>
            <person name="Xu Y."/>
            <person name="Zhou H."/>
            <person name="Xiong C."/>
            <person name="Li S."/>
            <person name="Yu J."/>
            <person name="Hong S."/>
            <person name="Yu X."/>
            <person name="Zou P."/>
            <person name="Chen C."/>
            <person name="Chang X."/>
            <person name="Wang W."/>
            <person name="Lv Y."/>
            <person name="Sun Y."/>
            <person name="Ma L."/>
            <person name="Shen B."/>
            <person name="Zhu C."/>
        </authorList>
    </citation>
    <scope>NUCLEOTIDE SEQUENCE [LARGE SCALE GENOMIC DNA]</scope>
</reference>
<evidence type="ECO:0000313" key="2">
    <source>
        <dbReference type="EnsemblMetazoa" id="ASIC005477-PA"/>
    </source>
</evidence>
<keyword evidence="3" id="KW-1185">Reference proteome</keyword>
<accession>A0A084VJM5</accession>
<dbReference type="Proteomes" id="UP000030765">
    <property type="component" value="Unassembled WGS sequence"/>
</dbReference>
<evidence type="ECO:0000313" key="1">
    <source>
        <dbReference type="EMBL" id="KFB38169.1"/>
    </source>
</evidence>
<sequence>MRFIDTLPPDTDDILDEPAVSVGALDELPKSTYQNQKTAHQTKSQSLQMLLQLMNQDDPYKNDVL</sequence>
<dbReference type="EnsemblMetazoa" id="ASIC005477-RA">
    <property type="protein sequence ID" value="ASIC005477-PA"/>
    <property type="gene ID" value="ASIC005477"/>
</dbReference>
<dbReference type="AlphaFoldDB" id="A0A084VJM5"/>